<evidence type="ECO:0000313" key="2">
    <source>
        <dbReference type="EMBL" id="TGC06500.1"/>
    </source>
</evidence>
<comment type="caution">
    <text evidence="2">The sequence shown here is derived from an EMBL/GenBank/DDBJ whole genome shotgun (WGS) entry which is preliminary data.</text>
</comment>
<sequence>MIEGWIKHNVNVSIIITEELYSKVKEQADRHLYDLITDERIKFYVYPKKMNFVSFACNDYGILFRLLMKTGTYNNKQLMCCNPTARQWGKEFFERYLKDSLLLTDI</sequence>
<dbReference type="Pfam" id="PF08350">
    <property type="entry name" value="FilR1_middle"/>
    <property type="match status" value="1"/>
</dbReference>
<dbReference type="Proteomes" id="UP000297295">
    <property type="component" value="Unassembled WGS sequence"/>
</dbReference>
<gene>
    <name evidence="2" type="ORF">CUN85_12895</name>
</gene>
<name>A0A4E0PU82_9EURY</name>
<organism evidence="2 3">
    <name type="scientific">Methanolobus halotolerans</name>
    <dbReference type="NCBI Taxonomy" id="2052935"/>
    <lineage>
        <taxon>Archaea</taxon>
        <taxon>Methanobacteriati</taxon>
        <taxon>Methanobacteriota</taxon>
        <taxon>Stenosarchaea group</taxon>
        <taxon>Methanomicrobia</taxon>
        <taxon>Methanosarcinales</taxon>
        <taxon>Methanosarcinaceae</taxon>
        <taxon>Methanolobus</taxon>
    </lineage>
</organism>
<proteinExistence type="predicted"/>
<accession>A0A4E0PU82</accession>
<feature type="domain" description="Methanogenesis regulatory protein FilR1 middle" evidence="1">
    <location>
        <begin position="6"/>
        <end position="98"/>
    </location>
</feature>
<dbReference type="EMBL" id="PGGK01000029">
    <property type="protein sequence ID" value="TGC06500.1"/>
    <property type="molecule type" value="Genomic_DNA"/>
</dbReference>
<dbReference type="RefSeq" id="WP_135390689.1">
    <property type="nucleotide sequence ID" value="NZ_PGGK01000029.1"/>
</dbReference>
<protein>
    <recommendedName>
        <fullName evidence="1">Methanogenesis regulatory protein FilR1 middle domain-containing protein</fullName>
    </recommendedName>
</protein>
<evidence type="ECO:0000259" key="1">
    <source>
        <dbReference type="Pfam" id="PF08350"/>
    </source>
</evidence>
<keyword evidence="3" id="KW-1185">Reference proteome</keyword>
<evidence type="ECO:0000313" key="3">
    <source>
        <dbReference type="Proteomes" id="UP000297295"/>
    </source>
</evidence>
<dbReference type="OrthoDB" id="11410at2157"/>
<reference evidence="2 3" key="1">
    <citation type="submission" date="2017-11" db="EMBL/GenBank/DDBJ databases">
        <title>Isolation and Characterization of Methanogenic Archaea from Saline Meromictic Lake at Siberia.</title>
        <authorList>
            <person name="Shen Y."/>
            <person name="Huang H.-H."/>
            <person name="Lai M.-C."/>
            <person name="Chen S.-C."/>
        </authorList>
    </citation>
    <scope>NUCLEOTIDE SEQUENCE [LARGE SCALE GENOMIC DNA]</scope>
    <source>
        <strain evidence="2 3">SY-01</strain>
    </source>
</reference>
<dbReference type="AlphaFoldDB" id="A0A4E0PU82"/>
<dbReference type="InterPro" id="IPR013561">
    <property type="entry name" value="FilR1_middle_dom"/>
</dbReference>